<dbReference type="GO" id="GO:0003700">
    <property type="term" value="F:DNA-binding transcription factor activity"/>
    <property type="evidence" value="ECO:0007669"/>
    <property type="project" value="TreeGrafter"/>
</dbReference>
<evidence type="ECO:0000313" key="7">
    <source>
        <dbReference type="Proteomes" id="UP000474967"/>
    </source>
</evidence>
<dbReference type="PANTHER" id="PTHR30055:SF148">
    <property type="entry name" value="TETR-FAMILY TRANSCRIPTIONAL REGULATOR"/>
    <property type="match status" value="1"/>
</dbReference>
<keyword evidence="1" id="KW-0805">Transcription regulation</keyword>
<dbReference type="InterPro" id="IPR050109">
    <property type="entry name" value="HTH-type_TetR-like_transc_reg"/>
</dbReference>
<keyword evidence="7" id="KW-1185">Reference proteome</keyword>
<protein>
    <submittedName>
        <fullName evidence="6">TetR/AcrR family transcriptional regulator</fullName>
    </submittedName>
</protein>
<dbReference type="GO" id="GO:0000976">
    <property type="term" value="F:transcription cis-regulatory region binding"/>
    <property type="evidence" value="ECO:0007669"/>
    <property type="project" value="TreeGrafter"/>
</dbReference>
<dbReference type="Gene3D" id="1.10.10.60">
    <property type="entry name" value="Homeodomain-like"/>
    <property type="match status" value="1"/>
</dbReference>
<dbReference type="Pfam" id="PF16859">
    <property type="entry name" value="TetR_C_11"/>
    <property type="match status" value="1"/>
</dbReference>
<proteinExistence type="predicted"/>
<evidence type="ECO:0000313" key="6">
    <source>
        <dbReference type="EMBL" id="NEN05052.1"/>
    </source>
</evidence>
<evidence type="ECO:0000259" key="5">
    <source>
        <dbReference type="PROSITE" id="PS50977"/>
    </source>
</evidence>
<accession>A0A6L9XUJ0</accession>
<dbReference type="InterPro" id="IPR009057">
    <property type="entry name" value="Homeodomain-like_sf"/>
</dbReference>
<keyword evidence="2 4" id="KW-0238">DNA-binding</keyword>
<keyword evidence="3" id="KW-0804">Transcription</keyword>
<evidence type="ECO:0000256" key="2">
    <source>
        <dbReference type="ARBA" id="ARBA00023125"/>
    </source>
</evidence>
<dbReference type="Proteomes" id="UP000474967">
    <property type="component" value="Unassembled WGS sequence"/>
</dbReference>
<dbReference type="InterPro" id="IPR001647">
    <property type="entry name" value="HTH_TetR"/>
</dbReference>
<feature type="domain" description="HTH tetR-type" evidence="5">
    <location>
        <begin position="80"/>
        <end position="139"/>
    </location>
</feature>
<dbReference type="InterPro" id="IPR011075">
    <property type="entry name" value="TetR_C"/>
</dbReference>
<dbReference type="EMBL" id="JAAGWY010000001">
    <property type="protein sequence ID" value="NEN05052.1"/>
    <property type="molecule type" value="Genomic_DNA"/>
</dbReference>
<dbReference type="SUPFAM" id="SSF46689">
    <property type="entry name" value="Homeodomain-like"/>
    <property type="match status" value="1"/>
</dbReference>
<dbReference type="InterPro" id="IPR036271">
    <property type="entry name" value="Tet_transcr_reg_TetR-rel_C_sf"/>
</dbReference>
<evidence type="ECO:0000256" key="3">
    <source>
        <dbReference type="ARBA" id="ARBA00023163"/>
    </source>
</evidence>
<dbReference type="Pfam" id="PF00440">
    <property type="entry name" value="TetR_N"/>
    <property type="match status" value="1"/>
</dbReference>
<dbReference type="PROSITE" id="PS50977">
    <property type="entry name" value="HTH_TETR_2"/>
    <property type="match status" value="1"/>
</dbReference>
<name>A0A6L9XUJ0_9MICO</name>
<dbReference type="AlphaFoldDB" id="A0A6L9XUJ0"/>
<dbReference type="PANTHER" id="PTHR30055">
    <property type="entry name" value="HTH-TYPE TRANSCRIPTIONAL REGULATOR RUTR"/>
    <property type="match status" value="1"/>
</dbReference>
<evidence type="ECO:0000256" key="4">
    <source>
        <dbReference type="PROSITE-ProRule" id="PRU00335"/>
    </source>
</evidence>
<sequence length="260" mass="28277">MLGQHREEGLDGGLHVLAVARIEDLSELSFQCRVGRCHEAQSAGSARCSVVLWADAVDYILYSVSSNSQPPIQRGRPRSDSARRAVLDAAAELALEGTAGVGIDAIAARAGVSRTTIYKWWPSAPAVLLEGLLERTHESLETRASATTREALYDYLASLIALVRDTPAGPLLKGLVAASVTDADVARALIDDWVAPRRAAVVNLLFEGVRRGEVRKGLEYDVVADTLFAPIYYRLMFEHQPLTERLTRDIIDVCWPGIAA</sequence>
<evidence type="ECO:0000256" key="1">
    <source>
        <dbReference type="ARBA" id="ARBA00023015"/>
    </source>
</evidence>
<gene>
    <name evidence="6" type="ORF">G3T36_04125</name>
</gene>
<reference evidence="6 7" key="1">
    <citation type="journal article" date="2014" name="J. Microbiol.">
        <title>Diaminobutyricibacter tongyongensis gen. nov., sp. nov. and Homoserinibacter gongjuensis gen. nov., sp. nov. belong to the family Microbacteriaceae.</title>
        <authorList>
            <person name="Kim S.J."/>
            <person name="Ahn J.H."/>
            <person name="Weon H.Y."/>
            <person name="Hamada M."/>
            <person name="Suzuki K."/>
            <person name="Kwon S.W."/>
        </authorList>
    </citation>
    <scope>NUCLEOTIDE SEQUENCE [LARGE SCALE GENOMIC DNA]</scope>
    <source>
        <strain evidence="6 7">NBRC 108724</strain>
    </source>
</reference>
<feature type="DNA-binding region" description="H-T-H motif" evidence="4">
    <location>
        <begin position="102"/>
        <end position="121"/>
    </location>
</feature>
<dbReference type="Gene3D" id="1.10.357.10">
    <property type="entry name" value="Tetracycline Repressor, domain 2"/>
    <property type="match status" value="1"/>
</dbReference>
<organism evidence="6 7">
    <name type="scientific">Leifsonia tongyongensis</name>
    <dbReference type="NCBI Taxonomy" id="1268043"/>
    <lineage>
        <taxon>Bacteria</taxon>
        <taxon>Bacillati</taxon>
        <taxon>Actinomycetota</taxon>
        <taxon>Actinomycetes</taxon>
        <taxon>Micrococcales</taxon>
        <taxon>Microbacteriaceae</taxon>
        <taxon>Leifsonia</taxon>
    </lineage>
</organism>
<dbReference type="SUPFAM" id="SSF48498">
    <property type="entry name" value="Tetracyclin repressor-like, C-terminal domain"/>
    <property type="match status" value="1"/>
</dbReference>
<comment type="caution">
    <text evidence="6">The sequence shown here is derived from an EMBL/GenBank/DDBJ whole genome shotgun (WGS) entry which is preliminary data.</text>
</comment>